<dbReference type="Gene3D" id="1.20.1610.10">
    <property type="entry name" value="alpha-1,2-mannosidases domains"/>
    <property type="match status" value="1"/>
</dbReference>
<dbReference type="RefSeq" id="WP_104419440.1">
    <property type="nucleotide sequence ID" value="NZ_PTJC01000005.1"/>
</dbReference>
<evidence type="ECO:0000259" key="6">
    <source>
        <dbReference type="Pfam" id="PF17678"/>
    </source>
</evidence>
<comment type="subunit">
    <text evidence="2">Monomer.</text>
</comment>
<dbReference type="GO" id="GO:0005975">
    <property type="term" value="P:carbohydrate metabolic process"/>
    <property type="evidence" value="ECO:0007669"/>
    <property type="project" value="InterPro"/>
</dbReference>
<dbReference type="InterPro" id="IPR005887">
    <property type="entry name" value="GH92_a_mannosidase_put"/>
</dbReference>
<dbReference type="NCBIfam" id="TIGR01180">
    <property type="entry name" value="aman2_put"/>
    <property type="match status" value="1"/>
</dbReference>
<feature type="chain" id="PRO_5015523360" evidence="4">
    <location>
        <begin position="22"/>
        <end position="776"/>
    </location>
</feature>
<dbReference type="SUPFAM" id="SSF48208">
    <property type="entry name" value="Six-hairpin glycosidases"/>
    <property type="match status" value="1"/>
</dbReference>
<dbReference type="GO" id="GO:0000224">
    <property type="term" value="F:peptide-N4-(N-acetyl-beta-glucosaminyl)asparagine amidase activity"/>
    <property type="evidence" value="ECO:0007669"/>
    <property type="project" value="TreeGrafter"/>
</dbReference>
<evidence type="ECO:0000256" key="1">
    <source>
        <dbReference type="ARBA" id="ARBA00001913"/>
    </source>
</evidence>
<proteinExistence type="predicted"/>
<evidence type="ECO:0000256" key="3">
    <source>
        <dbReference type="ARBA" id="ARBA00022837"/>
    </source>
</evidence>
<comment type="caution">
    <text evidence="7">The sequence shown here is derived from an EMBL/GenBank/DDBJ whole genome shotgun (WGS) entry which is preliminary data.</text>
</comment>
<dbReference type="PANTHER" id="PTHR12143">
    <property type="entry name" value="PEPTIDE N-GLYCANASE PNGASE -RELATED"/>
    <property type="match status" value="1"/>
</dbReference>
<evidence type="ECO:0000259" key="5">
    <source>
        <dbReference type="Pfam" id="PF07971"/>
    </source>
</evidence>
<organism evidence="7 8">
    <name type="scientific">Neolewinella xylanilytica</name>
    <dbReference type="NCBI Taxonomy" id="1514080"/>
    <lineage>
        <taxon>Bacteria</taxon>
        <taxon>Pseudomonadati</taxon>
        <taxon>Bacteroidota</taxon>
        <taxon>Saprospiria</taxon>
        <taxon>Saprospirales</taxon>
        <taxon>Lewinellaceae</taxon>
        <taxon>Neolewinella</taxon>
    </lineage>
</organism>
<dbReference type="PANTHER" id="PTHR12143:SF39">
    <property type="entry name" value="SECRETED PROTEIN"/>
    <property type="match status" value="1"/>
</dbReference>
<evidence type="ECO:0000256" key="4">
    <source>
        <dbReference type="SAM" id="SignalP"/>
    </source>
</evidence>
<feature type="domain" description="Glycosyl hydrolase family 92 N-terminal" evidence="6">
    <location>
        <begin position="30"/>
        <end position="259"/>
    </location>
</feature>
<evidence type="ECO:0000256" key="2">
    <source>
        <dbReference type="ARBA" id="ARBA00011245"/>
    </source>
</evidence>
<sequence length="776" mass="87161">MRYLILLQFYFLLLPAVRSQPADTTDYAALVNPLIDTHKSRWFYFSSASRPFGMVNLSPDTQLRGSWESGYLYDSTSVKGFSHIHGWQISGIPVMPATGEMRGHHGPDDYQSPFRHDTEEVSPGYHRLYLDRYGITAELTSTTRVGMHRYGFSNDGKDRYLYFDTGTFLAHDSTLYSEVRLVSDTEIEGFAVMGPTNRRPKPFTVYFVARTDTPMKAFGGWVNGQPLPGRISSVGGKDAGAYLSFADTLQRLQLKVALSYTSVGGARQNLVRELDHWDFDAVVEDSRREWNEELGKIRVTGGSKAHRVKFYTDLWHSLLGRRIVSDFDGKYADNTGEQTIVRTMPLAEDGSPRFPHYNFDAWWGSHWSLNILWALAYPERMDGFGATMQAMYQNGGMIPRGPSGGNYTFVMIGDPAASFFATAINHGIHRGFDVDTVYAGLRKNAFPGGIRDKAGYEHHTRLGGGMDYYVNRGYVPEGLPGNGYHKDGASMTLEYAYQDWCLAQLARKLGKEEDDALFTERSTNYRHLWDERTGWMRPRELDGSWMEGFAPVAEQDQFSARGFCEANSAIYTFYVPHDTEGLIRLFGGREAYVSRLNASFEKQQANWQGANDKNHAVNWVDYANQPSTGMAHLFNKAGAPWLSQKWVRAVKERYADTDPYGGYHGDEDQGQMGALGVLMAIGLFSVDGAAATEPGYEITTPLFDEVAIQLNPDYYPGATFTIRTAGDPGRNLFLQSARLNGQDWSRVTLPFARYREGGLLELTVGPEPNKAWGTEK</sequence>
<dbReference type="InterPro" id="IPR008928">
    <property type="entry name" value="6-hairpin_glycosidase_sf"/>
</dbReference>
<dbReference type="OrthoDB" id="9762711at2"/>
<gene>
    <name evidence="7" type="ORF">CLV84_1887</name>
</gene>
<dbReference type="Pfam" id="PF07971">
    <property type="entry name" value="Glyco_hydro_92"/>
    <property type="match status" value="1"/>
</dbReference>
<dbReference type="InterPro" id="IPR050883">
    <property type="entry name" value="PNGase"/>
</dbReference>
<feature type="signal peptide" evidence="4">
    <location>
        <begin position="1"/>
        <end position="21"/>
    </location>
</feature>
<name>A0A2S6IBM7_9BACT</name>
<reference evidence="7 8" key="1">
    <citation type="submission" date="2018-02" db="EMBL/GenBank/DDBJ databases">
        <title>Genomic Encyclopedia of Archaeal and Bacterial Type Strains, Phase II (KMG-II): from individual species to whole genera.</title>
        <authorList>
            <person name="Goeker M."/>
        </authorList>
    </citation>
    <scope>NUCLEOTIDE SEQUENCE [LARGE SCALE GENOMIC DNA]</scope>
    <source>
        <strain evidence="7 8">DSM 29526</strain>
    </source>
</reference>
<dbReference type="Gene3D" id="3.30.2080.10">
    <property type="entry name" value="GH92 mannosidase domain"/>
    <property type="match status" value="1"/>
</dbReference>
<keyword evidence="3" id="KW-0106">Calcium</keyword>
<dbReference type="Gene3D" id="2.70.98.10">
    <property type="match status" value="1"/>
</dbReference>
<dbReference type="InterPro" id="IPR012939">
    <property type="entry name" value="Glyco_hydro_92"/>
</dbReference>
<dbReference type="GO" id="GO:0030246">
    <property type="term" value="F:carbohydrate binding"/>
    <property type="evidence" value="ECO:0007669"/>
    <property type="project" value="InterPro"/>
</dbReference>
<evidence type="ECO:0000313" key="8">
    <source>
        <dbReference type="Proteomes" id="UP000237662"/>
    </source>
</evidence>
<dbReference type="EMBL" id="PTJC01000005">
    <property type="protein sequence ID" value="PPK88913.1"/>
    <property type="molecule type" value="Genomic_DNA"/>
</dbReference>
<evidence type="ECO:0000313" key="7">
    <source>
        <dbReference type="EMBL" id="PPK88913.1"/>
    </source>
</evidence>
<accession>A0A2S6IBM7</accession>
<dbReference type="GO" id="GO:0006516">
    <property type="term" value="P:glycoprotein catabolic process"/>
    <property type="evidence" value="ECO:0007669"/>
    <property type="project" value="TreeGrafter"/>
</dbReference>
<comment type="cofactor">
    <cofactor evidence="1">
        <name>Ca(2+)</name>
        <dbReference type="ChEBI" id="CHEBI:29108"/>
    </cofactor>
</comment>
<dbReference type="Pfam" id="PF17678">
    <property type="entry name" value="Glyco_hydro_92N"/>
    <property type="match status" value="1"/>
</dbReference>
<dbReference type="Gene3D" id="1.20.1050.60">
    <property type="entry name" value="alpha-1,2-mannosidase"/>
    <property type="match status" value="1"/>
</dbReference>
<keyword evidence="8" id="KW-1185">Reference proteome</keyword>
<feature type="domain" description="Glycosyl hydrolase family 92" evidence="5">
    <location>
        <begin position="265"/>
        <end position="765"/>
    </location>
</feature>
<dbReference type="InterPro" id="IPR041371">
    <property type="entry name" value="GH92_N"/>
</dbReference>
<keyword evidence="4" id="KW-0732">Signal</keyword>
<dbReference type="Proteomes" id="UP000237662">
    <property type="component" value="Unassembled WGS sequence"/>
</dbReference>
<dbReference type="InterPro" id="IPR014718">
    <property type="entry name" value="GH-type_carb-bd"/>
</dbReference>
<protein>
    <submittedName>
        <fullName evidence="7">Putative alpha-1,2-mannosidase</fullName>
    </submittedName>
</protein>
<dbReference type="GO" id="GO:0005829">
    <property type="term" value="C:cytosol"/>
    <property type="evidence" value="ECO:0007669"/>
    <property type="project" value="TreeGrafter"/>
</dbReference>
<dbReference type="AlphaFoldDB" id="A0A2S6IBM7"/>